<feature type="non-terminal residue" evidence="1">
    <location>
        <position position="1"/>
    </location>
</feature>
<name>A0A9N9NS76_9GLOM</name>
<protein>
    <submittedName>
        <fullName evidence="1">1402_t:CDS:1</fullName>
    </submittedName>
</protein>
<proteinExistence type="predicted"/>
<accession>A0A9N9NS76</accession>
<reference evidence="1" key="1">
    <citation type="submission" date="2021-06" db="EMBL/GenBank/DDBJ databases">
        <authorList>
            <person name="Kallberg Y."/>
            <person name="Tangrot J."/>
            <person name="Rosling A."/>
        </authorList>
    </citation>
    <scope>NUCLEOTIDE SEQUENCE</scope>
    <source>
        <strain evidence="1">UK204</strain>
    </source>
</reference>
<dbReference type="Proteomes" id="UP000789570">
    <property type="component" value="Unassembled WGS sequence"/>
</dbReference>
<evidence type="ECO:0000313" key="1">
    <source>
        <dbReference type="EMBL" id="CAG8765966.1"/>
    </source>
</evidence>
<sequence>DRVQPADGRKSVQIIQITFNEAFSNGWNELYHLVECHHYSI</sequence>
<keyword evidence="2" id="KW-1185">Reference proteome</keyword>
<comment type="caution">
    <text evidence="1">The sequence shown here is derived from an EMBL/GenBank/DDBJ whole genome shotgun (WGS) entry which is preliminary data.</text>
</comment>
<dbReference type="EMBL" id="CAJVPQ010025026">
    <property type="protein sequence ID" value="CAG8765966.1"/>
    <property type="molecule type" value="Genomic_DNA"/>
</dbReference>
<gene>
    <name evidence="1" type="ORF">FCALED_LOCUS17224</name>
</gene>
<evidence type="ECO:0000313" key="2">
    <source>
        <dbReference type="Proteomes" id="UP000789570"/>
    </source>
</evidence>
<organism evidence="1 2">
    <name type="scientific">Funneliformis caledonium</name>
    <dbReference type="NCBI Taxonomy" id="1117310"/>
    <lineage>
        <taxon>Eukaryota</taxon>
        <taxon>Fungi</taxon>
        <taxon>Fungi incertae sedis</taxon>
        <taxon>Mucoromycota</taxon>
        <taxon>Glomeromycotina</taxon>
        <taxon>Glomeromycetes</taxon>
        <taxon>Glomerales</taxon>
        <taxon>Glomeraceae</taxon>
        <taxon>Funneliformis</taxon>
    </lineage>
</organism>
<dbReference type="AlphaFoldDB" id="A0A9N9NS76"/>